<reference evidence="2" key="3">
    <citation type="submission" date="2022-06" db="UniProtKB">
        <authorList>
            <consortium name="EnsemblPlants"/>
        </authorList>
    </citation>
    <scope>IDENTIFICATION</scope>
</reference>
<dbReference type="Proteomes" id="UP000015106">
    <property type="component" value="Chromosome 2"/>
</dbReference>
<proteinExistence type="predicted"/>
<dbReference type="EnsemblPlants" id="TuG1812G0200003911.01.T01">
    <property type="protein sequence ID" value="TuG1812G0200003911.01.T01"/>
    <property type="gene ID" value="TuG1812G0200003911.01"/>
</dbReference>
<feature type="region of interest" description="Disordered" evidence="1">
    <location>
        <begin position="1"/>
        <end position="32"/>
    </location>
</feature>
<feature type="region of interest" description="Disordered" evidence="1">
    <location>
        <begin position="60"/>
        <end position="139"/>
    </location>
</feature>
<evidence type="ECO:0000313" key="2">
    <source>
        <dbReference type="EnsemblPlants" id="TuG1812G0200003911.01.T01"/>
    </source>
</evidence>
<keyword evidence="3" id="KW-1185">Reference proteome</keyword>
<dbReference type="AlphaFoldDB" id="A0A8R7TJN5"/>
<evidence type="ECO:0000313" key="3">
    <source>
        <dbReference type="Proteomes" id="UP000015106"/>
    </source>
</evidence>
<reference evidence="2" key="2">
    <citation type="submission" date="2018-03" db="EMBL/GenBank/DDBJ databases">
        <title>The Triticum urartu genome reveals the dynamic nature of wheat genome evolution.</title>
        <authorList>
            <person name="Ling H."/>
            <person name="Ma B."/>
            <person name="Shi X."/>
            <person name="Liu H."/>
            <person name="Dong L."/>
            <person name="Sun H."/>
            <person name="Cao Y."/>
            <person name="Gao Q."/>
            <person name="Zheng S."/>
            <person name="Li Y."/>
            <person name="Yu Y."/>
            <person name="Du H."/>
            <person name="Qi M."/>
            <person name="Li Y."/>
            <person name="Yu H."/>
            <person name="Cui Y."/>
            <person name="Wang N."/>
            <person name="Chen C."/>
            <person name="Wu H."/>
            <person name="Zhao Y."/>
            <person name="Zhang J."/>
            <person name="Li Y."/>
            <person name="Zhou W."/>
            <person name="Zhang B."/>
            <person name="Hu W."/>
            <person name="Eijk M."/>
            <person name="Tang J."/>
            <person name="Witsenboer H."/>
            <person name="Zhao S."/>
            <person name="Li Z."/>
            <person name="Zhang A."/>
            <person name="Wang D."/>
            <person name="Liang C."/>
        </authorList>
    </citation>
    <scope>NUCLEOTIDE SEQUENCE [LARGE SCALE GENOMIC DNA]</scope>
    <source>
        <strain evidence="2">cv. G1812</strain>
    </source>
</reference>
<dbReference type="Gramene" id="TuG1812G0200003911.01.T01">
    <property type="protein sequence ID" value="TuG1812G0200003911.01.T01"/>
    <property type="gene ID" value="TuG1812G0200003911.01"/>
</dbReference>
<name>A0A8R7TJN5_TRIUA</name>
<protein>
    <submittedName>
        <fullName evidence="2">Uncharacterized protein</fullName>
    </submittedName>
</protein>
<evidence type="ECO:0000256" key="1">
    <source>
        <dbReference type="SAM" id="MobiDB-lite"/>
    </source>
</evidence>
<reference evidence="3" key="1">
    <citation type="journal article" date="2013" name="Nature">
        <title>Draft genome of the wheat A-genome progenitor Triticum urartu.</title>
        <authorList>
            <person name="Ling H.Q."/>
            <person name="Zhao S."/>
            <person name="Liu D."/>
            <person name="Wang J."/>
            <person name="Sun H."/>
            <person name="Zhang C."/>
            <person name="Fan H."/>
            <person name="Li D."/>
            <person name="Dong L."/>
            <person name="Tao Y."/>
            <person name="Gao C."/>
            <person name="Wu H."/>
            <person name="Li Y."/>
            <person name="Cui Y."/>
            <person name="Guo X."/>
            <person name="Zheng S."/>
            <person name="Wang B."/>
            <person name="Yu K."/>
            <person name="Liang Q."/>
            <person name="Yang W."/>
            <person name="Lou X."/>
            <person name="Chen J."/>
            <person name="Feng M."/>
            <person name="Jian J."/>
            <person name="Zhang X."/>
            <person name="Luo G."/>
            <person name="Jiang Y."/>
            <person name="Liu J."/>
            <person name="Wang Z."/>
            <person name="Sha Y."/>
            <person name="Zhang B."/>
            <person name="Wu H."/>
            <person name="Tang D."/>
            <person name="Shen Q."/>
            <person name="Xue P."/>
            <person name="Zou S."/>
            <person name="Wang X."/>
            <person name="Liu X."/>
            <person name="Wang F."/>
            <person name="Yang Y."/>
            <person name="An X."/>
            <person name="Dong Z."/>
            <person name="Zhang K."/>
            <person name="Zhang X."/>
            <person name="Luo M.C."/>
            <person name="Dvorak J."/>
            <person name="Tong Y."/>
            <person name="Wang J."/>
            <person name="Yang H."/>
            <person name="Li Z."/>
            <person name="Wang D."/>
            <person name="Zhang A."/>
            <person name="Wang J."/>
        </authorList>
    </citation>
    <scope>NUCLEOTIDE SEQUENCE</scope>
    <source>
        <strain evidence="3">cv. G1812</strain>
    </source>
</reference>
<feature type="compositionally biased region" description="Low complexity" evidence="1">
    <location>
        <begin position="113"/>
        <end position="122"/>
    </location>
</feature>
<accession>A0A8R7TJN5</accession>
<sequence length="139" mass="14689">MARSPLGDGPGSVWVRDGTSERSRSGTLGRTQPAFLSFGAGAKASIKKYTNQVEFIQQSHEQGAAAAAAKSGDGEAIGGNGERRRRRRRRPGERQRALPRDAVGGGREGGVLRRGAPTSRSAPPRPRAPTQTCLPSLSE</sequence>
<organism evidence="2 3">
    <name type="scientific">Triticum urartu</name>
    <name type="common">Red wild einkorn</name>
    <name type="synonym">Crithodium urartu</name>
    <dbReference type="NCBI Taxonomy" id="4572"/>
    <lineage>
        <taxon>Eukaryota</taxon>
        <taxon>Viridiplantae</taxon>
        <taxon>Streptophyta</taxon>
        <taxon>Embryophyta</taxon>
        <taxon>Tracheophyta</taxon>
        <taxon>Spermatophyta</taxon>
        <taxon>Magnoliopsida</taxon>
        <taxon>Liliopsida</taxon>
        <taxon>Poales</taxon>
        <taxon>Poaceae</taxon>
        <taxon>BOP clade</taxon>
        <taxon>Pooideae</taxon>
        <taxon>Triticodae</taxon>
        <taxon>Triticeae</taxon>
        <taxon>Triticinae</taxon>
        <taxon>Triticum</taxon>
    </lineage>
</organism>